<accession>T0YIS2</accession>
<comment type="caution">
    <text evidence="1">The sequence shown here is derived from an EMBL/GenBank/DDBJ whole genome shotgun (WGS) entry which is preliminary data.</text>
</comment>
<sequence length="135" mass="15171">MRKPNSAGLPERQRKVCDYLYMEGDVQEPQKTTMPFLAAIRDREGHMHLKIMPPSNPTSAARSRWRSPSPATLKTLRRKAGLTQVQAAALCLSAPRSWQDWESGRRRMHPAIFRVFEEACTGLGGRVGGHTTEAE</sequence>
<evidence type="ECO:0000313" key="1">
    <source>
        <dbReference type="EMBL" id="EQD35296.1"/>
    </source>
</evidence>
<dbReference type="InterPro" id="IPR001387">
    <property type="entry name" value="Cro/C1-type_HTH"/>
</dbReference>
<protein>
    <submittedName>
        <fullName evidence="1">Uncharacterized protein</fullName>
    </submittedName>
</protein>
<reference evidence="1" key="2">
    <citation type="journal article" date="2014" name="ISME J.">
        <title>Microbial stratification in low pH oxic and suboxic macroscopic growths along an acid mine drainage.</title>
        <authorList>
            <person name="Mendez-Garcia C."/>
            <person name="Mesa V."/>
            <person name="Sprenger R.R."/>
            <person name="Richter M."/>
            <person name="Diez M.S."/>
            <person name="Solano J."/>
            <person name="Bargiela R."/>
            <person name="Golyshina O.V."/>
            <person name="Manteca A."/>
            <person name="Ramos J.L."/>
            <person name="Gallego J.R."/>
            <person name="Llorente I."/>
            <person name="Martins Dos Santos V.A."/>
            <person name="Jensen O.N."/>
            <person name="Pelaez A.I."/>
            <person name="Sanchez J."/>
            <person name="Ferrer M."/>
        </authorList>
    </citation>
    <scope>NUCLEOTIDE SEQUENCE</scope>
</reference>
<dbReference type="AlphaFoldDB" id="T0YIS2"/>
<proteinExistence type="predicted"/>
<dbReference type="GO" id="GO:0003677">
    <property type="term" value="F:DNA binding"/>
    <property type="evidence" value="ECO:0007669"/>
    <property type="project" value="InterPro"/>
</dbReference>
<gene>
    <name evidence="1" type="ORF">B1A_18361</name>
</gene>
<dbReference type="CDD" id="cd00093">
    <property type="entry name" value="HTH_XRE"/>
    <property type="match status" value="1"/>
</dbReference>
<dbReference type="Pfam" id="PF13560">
    <property type="entry name" value="HTH_31"/>
    <property type="match status" value="1"/>
</dbReference>
<dbReference type="Gene3D" id="1.10.260.40">
    <property type="entry name" value="lambda repressor-like DNA-binding domains"/>
    <property type="match status" value="1"/>
</dbReference>
<organism evidence="1">
    <name type="scientific">mine drainage metagenome</name>
    <dbReference type="NCBI Taxonomy" id="410659"/>
    <lineage>
        <taxon>unclassified sequences</taxon>
        <taxon>metagenomes</taxon>
        <taxon>ecological metagenomes</taxon>
    </lineage>
</organism>
<dbReference type="EMBL" id="AUZX01013542">
    <property type="protein sequence ID" value="EQD35296.1"/>
    <property type="molecule type" value="Genomic_DNA"/>
</dbReference>
<dbReference type="InterPro" id="IPR010982">
    <property type="entry name" value="Lambda_DNA-bd_dom_sf"/>
</dbReference>
<reference evidence="1" key="1">
    <citation type="submission" date="2013-08" db="EMBL/GenBank/DDBJ databases">
        <authorList>
            <person name="Mendez C."/>
            <person name="Richter M."/>
            <person name="Ferrer M."/>
            <person name="Sanchez J."/>
        </authorList>
    </citation>
    <scope>NUCLEOTIDE SEQUENCE</scope>
</reference>
<dbReference type="SUPFAM" id="SSF47413">
    <property type="entry name" value="lambda repressor-like DNA-binding domains"/>
    <property type="match status" value="1"/>
</dbReference>
<name>T0YIS2_9ZZZZ</name>